<protein>
    <recommendedName>
        <fullName evidence="3">Ig-like domain-containing protein</fullName>
    </recommendedName>
</protein>
<feature type="compositionally biased region" description="Acidic residues" evidence="2">
    <location>
        <begin position="120"/>
        <end position="137"/>
    </location>
</feature>
<evidence type="ECO:0000259" key="3">
    <source>
        <dbReference type="PROSITE" id="PS50835"/>
    </source>
</evidence>
<feature type="compositionally biased region" description="Basic and acidic residues" evidence="2">
    <location>
        <begin position="701"/>
        <end position="713"/>
    </location>
</feature>
<feature type="compositionally biased region" description="Gly residues" evidence="2">
    <location>
        <begin position="884"/>
        <end position="893"/>
    </location>
</feature>
<dbReference type="InterPro" id="IPR018618">
    <property type="entry name" value="GID4/10-like"/>
</dbReference>
<evidence type="ECO:0000313" key="4">
    <source>
        <dbReference type="EMBL" id="GJN91684.1"/>
    </source>
</evidence>
<feature type="region of interest" description="Disordered" evidence="2">
    <location>
        <begin position="698"/>
        <end position="930"/>
    </location>
</feature>
<dbReference type="GO" id="GO:0045721">
    <property type="term" value="P:negative regulation of gluconeogenesis"/>
    <property type="evidence" value="ECO:0007669"/>
    <property type="project" value="TreeGrafter"/>
</dbReference>
<feature type="region of interest" description="Disordered" evidence="2">
    <location>
        <begin position="264"/>
        <end position="306"/>
    </location>
</feature>
<feature type="compositionally biased region" description="Acidic residues" evidence="2">
    <location>
        <begin position="91"/>
        <end position="102"/>
    </location>
</feature>
<feature type="compositionally biased region" description="Low complexity" evidence="2">
    <location>
        <begin position="392"/>
        <end position="403"/>
    </location>
</feature>
<feature type="region of interest" description="Disordered" evidence="2">
    <location>
        <begin position="942"/>
        <end position="1094"/>
    </location>
</feature>
<comment type="similarity">
    <text evidence="1">Belongs to the GID4/VID24 family.</text>
</comment>
<dbReference type="EMBL" id="BQKY01000009">
    <property type="protein sequence ID" value="GJN91684.1"/>
    <property type="molecule type" value="Genomic_DNA"/>
</dbReference>
<feature type="compositionally biased region" description="Polar residues" evidence="2">
    <location>
        <begin position="732"/>
        <end position="741"/>
    </location>
</feature>
<proteinExistence type="inferred from homology"/>
<accession>A0AAV5GR11</accession>
<sequence>MDPAAELSLSSPLPDHLDDLAATTLAERHQARRQRELEWDERDTAQRRLRAIRRSLVAESGAGPPDDVLPVVGAGWDPLPQSFVRAGADDQHEEDDLDETDEDGPHARGFSLLGLPGDYDHEDDDNDEDDDDSDTDMSDAHADPSWMRRSRQFADSATIALHNLLGEHPLNPSSSPPPDSTSSRFDDSPPLPSPYSLLARDPSSALSYTSFLQPGTTFVGEQTFGRRARLPTFAARQPVRPATSTAPATVSGRAAELYSTDWDDRAAGRPLDSSTAHPAFAPQSPVPNERNLPPSVPRTNTHDVTSESAALDSIARAYRDLPILPSSYLGAPHESLSDSLAIPRPASTSSSAAPASGSRSESSPLLALLRARPVPSTRYAPYGTLYPSPSATPATPAGALSASQSVTGLPAPTATHPRTAVPAPASSLGSAAERARARIAQTANPAARASRSSWMQVADELRSRTAGGGGAGGRRVGPVERAWREALAMGLEDDGWEDEEEEMELGYGAEGGVGKGARGEEQERWNVKVTIHSYSPEQRLITGLMRAYGVAIPPPACSHDPSTGSVPVVGDVTTFFHGTILHPILDGIFCSPSPTGADGKFRVTRATEAASWIRLGPFRGMTKAELLDKAKNRSWVEEKTRGWILFRWKEKDFVNVTAKESTLSISGFYHCALNRQTGEIEGLYHDPLATPHQHLVLSPADNDRDAQPQRYYDDYPQEDGQDEDDETAVGTDLSNSQQQQPRRGVSFGPNEVEEFNGSEAPDAVLPAPSLSRLRTATPVGGAAPSRQQHYAGVSSLAPPPGIGRPRSTSIDGRRSAQPILAPAQPKRVVIDNARYASSHEMPPPPLPVSSARKYGSARPTSFARGEAYPSSSEEDEATTPRGYGPSGIGGGGGVDDDDDDAFTAVGTGVATDLDLDPSASGNAGQIQDPLRRIAAAQGRYSAGQYAGGGGSGGVPDSSYLAVQRPPSRGVQVRRPSPALPQHAPRYSASGYEASDFDYPDGEERNDAFSRRRSMLPPPPAPPVQRSFVSSPYGGGAGGGGIARPLSNASSRMQVDEYDDAPSSSGGAPQAPPVAYQRRPEPGRRGAVQQDLPEDSPIEKELINLLKDLRFSVALKDFHDTMRIGVQKTLVAEDGMGHAYCKVHCKRLPKHEDIEREDHLKQHWIPIAGSRWEFRTASHRVTVVFKTAALAAYEAQFLTSPRR</sequence>
<feature type="region of interest" description="Disordered" evidence="2">
    <location>
        <begin position="334"/>
        <end position="366"/>
    </location>
</feature>
<feature type="compositionally biased region" description="Gly residues" evidence="2">
    <location>
        <begin position="1032"/>
        <end position="1041"/>
    </location>
</feature>
<feature type="compositionally biased region" description="Gly residues" evidence="2">
    <location>
        <begin position="466"/>
        <end position="475"/>
    </location>
</feature>
<dbReference type="GO" id="GO:0007039">
    <property type="term" value="P:protein catabolic process in the vacuole"/>
    <property type="evidence" value="ECO:0007669"/>
    <property type="project" value="TreeGrafter"/>
</dbReference>
<dbReference type="PROSITE" id="PS50835">
    <property type="entry name" value="IG_LIKE"/>
    <property type="match status" value="1"/>
</dbReference>
<evidence type="ECO:0000256" key="2">
    <source>
        <dbReference type="SAM" id="MobiDB-lite"/>
    </source>
</evidence>
<feature type="region of interest" description="Disordered" evidence="2">
    <location>
        <begin position="55"/>
        <end position="151"/>
    </location>
</feature>
<dbReference type="InterPro" id="IPR007110">
    <property type="entry name" value="Ig-like_dom"/>
</dbReference>
<evidence type="ECO:0000313" key="5">
    <source>
        <dbReference type="Proteomes" id="UP001342314"/>
    </source>
</evidence>
<dbReference type="GO" id="GO:0005773">
    <property type="term" value="C:vacuole"/>
    <property type="evidence" value="ECO:0007669"/>
    <property type="project" value="GOC"/>
</dbReference>
<feature type="region of interest" description="Disordered" evidence="2">
    <location>
        <begin position="392"/>
        <end position="476"/>
    </location>
</feature>
<dbReference type="Pfam" id="PF09783">
    <property type="entry name" value="Vac_ImportDeg"/>
    <property type="match status" value="1"/>
</dbReference>
<reference evidence="4 5" key="1">
    <citation type="submission" date="2021-12" db="EMBL/GenBank/DDBJ databases">
        <title>High titer production of polyol ester of fatty acids by Rhodotorula paludigena BS15 towards product separation-free biomass refinery.</title>
        <authorList>
            <person name="Mano J."/>
            <person name="Ono H."/>
            <person name="Tanaka T."/>
            <person name="Naito K."/>
            <person name="Sushida H."/>
            <person name="Ike M."/>
            <person name="Tokuyasu K."/>
            <person name="Kitaoka M."/>
        </authorList>
    </citation>
    <scope>NUCLEOTIDE SEQUENCE [LARGE SCALE GENOMIC DNA]</scope>
    <source>
        <strain evidence="4 5">BS15</strain>
    </source>
</reference>
<keyword evidence="5" id="KW-1185">Reference proteome</keyword>
<dbReference type="Proteomes" id="UP001342314">
    <property type="component" value="Unassembled WGS sequence"/>
</dbReference>
<feature type="domain" description="Ig-like" evidence="3">
    <location>
        <begin position="561"/>
        <end position="681"/>
    </location>
</feature>
<organism evidence="4 5">
    <name type="scientific">Rhodotorula paludigena</name>
    <dbReference type="NCBI Taxonomy" id="86838"/>
    <lineage>
        <taxon>Eukaryota</taxon>
        <taxon>Fungi</taxon>
        <taxon>Dikarya</taxon>
        <taxon>Basidiomycota</taxon>
        <taxon>Pucciniomycotina</taxon>
        <taxon>Microbotryomycetes</taxon>
        <taxon>Sporidiobolales</taxon>
        <taxon>Sporidiobolaceae</taxon>
        <taxon>Rhodotorula</taxon>
    </lineage>
</organism>
<name>A0AAV5GR11_9BASI</name>
<dbReference type="GO" id="GO:0034657">
    <property type="term" value="C:GID complex"/>
    <property type="evidence" value="ECO:0007669"/>
    <property type="project" value="TreeGrafter"/>
</dbReference>
<feature type="compositionally biased region" description="Acidic residues" evidence="2">
    <location>
        <begin position="715"/>
        <end position="727"/>
    </location>
</feature>
<dbReference type="AlphaFoldDB" id="A0AAV5GR11"/>
<feature type="region of interest" description="Disordered" evidence="2">
    <location>
        <begin position="164"/>
        <end position="200"/>
    </location>
</feature>
<feature type="compositionally biased region" description="Low complexity" evidence="2">
    <location>
        <begin position="1060"/>
        <end position="1074"/>
    </location>
</feature>
<gene>
    <name evidence="4" type="ORF">Rhopal_004707-T1</name>
</gene>
<dbReference type="PANTHER" id="PTHR14534">
    <property type="entry name" value="VACUOLAR IMPORT AND DEGRADATION PROTEIN 24"/>
    <property type="match status" value="1"/>
</dbReference>
<dbReference type="GO" id="GO:0043161">
    <property type="term" value="P:proteasome-mediated ubiquitin-dependent protein catabolic process"/>
    <property type="evidence" value="ECO:0007669"/>
    <property type="project" value="TreeGrafter"/>
</dbReference>
<comment type="caution">
    <text evidence="4">The sequence shown here is derived from an EMBL/GenBank/DDBJ whole genome shotgun (WGS) entry which is preliminary data.</text>
</comment>
<evidence type="ECO:0000256" key="1">
    <source>
        <dbReference type="ARBA" id="ARBA00061469"/>
    </source>
</evidence>
<feature type="compositionally biased region" description="Low complexity" evidence="2">
    <location>
        <begin position="343"/>
        <end position="366"/>
    </location>
</feature>
<dbReference type="PANTHER" id="PTHR14534:SF3">
    <property type="entry name" value="GID COMPLEX SUBUNIT 4 HOMOLOG"/>
    <property type="match status" value="1"/>
</dbReference>
<dbReference type="GO" id="GO:0006623">
    <property type="term" value="P:protein targeting to vacuole"/>
    <property type="evidence" value="ECO:0007669"/>
    <property type="project" value="TreeGrafter"/>
</dbReference>